<organism evidence="3 4">
    <name type="scientific">Citrus unshiu</name>
    <name type="common">Satsuma mandarin</name>
    <name type="synonym">Citrus nobilis var. unshiu</name>
    <dbReference type="NCBI Taxonomy" id="55188"/>
    <lineage>
        <taxon>Eukaryota</taxon>
        <taxon>Viridiplantae</taxon>
        <taxon>Streptophyta</taxon>
        <taxon>Embryophyta</taxon>
        <taxon>Tracheophyta</taxon>
        <taxon>Spermatophyta</taxon>
        <taxon>Magnoliopsida</taxon>
        <taxon>eudicotyledons</taxon>
        <taxon>Gunneridae</taxon>
        <taxon>Pentapetalae</taxon>
        <taxon>rosids</taxon>
        <taxon>malvids</taxon>
        <taxon>Sapindales</taxon>
        <taxon>Rutaceae</taxon>
        <taxon>Aurantioideae</taxon>
        <taxon>Citrus</taxon>
    </lineage>
</organism>
<keyword evidence="4" id="KW-1185">Reference proteome</keyword>
<dbReference type="PANTHER" id="PTHR34199">
    <property type="entry name" value="NUMOD3 MOTIF FAMILY PROTEIN, EXPRESSED"/>
    <property type="match status" value="1"/>
</dbReference>
<name>A0A2H5PZB3_CITUN</name>
<dbReference type="EMBL" id="BDQV01000168">
    <property type="protein sequence ID" value="GAY57727.1"/>
    <property type="molecule type" value="Genomic_DNA"/>
</dbReference>
<feature type="region of interest" description="Disordered" evidence="1">
    <location>
        <begin position="361"/>
        <end position="388"/>
    </location>
</feature>
<dbReference type="PANTHER" id="PTHR34199:SF1">
    <property type="entry name" value="HISTONE-LYSINE N-METHYLTRANSFERASE, H3 LYSINE-79 SPECIFIC-LIKE PROTEIN"/>
    <property type="match status" value="1"/>
</dbReference>
<dbReference type="GO" id="GO:0003677">
    <property type="term" value="F:DNA binding"/>
    <property type="evidence" value="ECO:0007669"/>
    <property type="project" value="InterPro"/>
</dbReference>
<evidence type="ECO:0000259" key="2">
    <source>
        <dbReference type="Pfam" id="PF07460"/>
    </source>
</evidence>
<dbReference type="STRING" id="55188.A0A2H5PZB3"/>
<reference evidence="3 4" key="1">
    <citation type="journal article" date="2017" name="Front. Genet.">
        <title>Draft sequencing of the heterozygous diploid genome of Satsuma (Citrus unshiu Marc.) using a hybrid assembly approach.</title>
        <authorList>
            <person name="Shimizu T."/>
            <person name="Tanizawa Y."/>
            <person name="Mochizuki T."/>
            <person name="Nagasaki H."/>
            <person name="Yoshioka T."/>
            <person name="Toyoda A."/>
            <person name="Fujiyama A."/>
            <person name="Kaminuma E."/>
            <person name="Nakamura Y."/>
        </authorList>
    </citation>
    <scope>NUCLEOTIDE SEQUENCE [LARGE SCALE GENOMIC DNA]</scope>
    <source>
        <strain evidence="4">cv. Miyagawa wase</strain>
    </source>
</reference>
<dbReference type="Pfam" id="PF07460">
    <property type="entry name" value="NUMOD3"/>
    <property type="match status" value="1"/>
</dbReference>
<comment type="caution">
    <text evidence="3">The sequence shown here is derived from an EMBL/GenBank/DDBJ whole genome shotgun (WGS) entry which is preliminary data.</text>
</comment>
<protein>
    <recommendedName>
        <fullName evidence="2">Nuclease associated modular domain-containing protein</fullName>
    </recommendedName>
</protein>
<accession>A0A2H5PZB3</accession>
<evidence type="ECO:0000256" key="1">
    <source>
        <dbReference type="SAM" id="MobiDB-lite"/>
    </source>
</evidence>
<feature type="compositionally biased region" description="Basic and acidic residues" evidence="1">
    <location>
        <begin position="361"/>
        <end position="370"/>
    </location>
</feature>
<sequence>MKKKKKILNFWPLAKTSSARSGVSGQHFIFLCQMPVLHYSRLSVPHPSSGNVPSTLLWPCTMKEYKYCLQNTFQASFYDPALKKVSPSSMYLNSSRLQHIGALHMRVDIGNRSNFCHFHESKLCIGSSEMATCDEEARVDVFSEYIDGFWDMDQTEKERRRKIGLANKGRVPWNKGRKHSAETCARIKQRTREALRNPKVRKKMGEHPIAHSGCRIISPRSLVKTFNANHGIAAKQPCNTIYDLQILGIQNRFSCSDESKARISSALKHVWGKRLRWKQLGEKFLLTWSESIAKAAKDGGNDQQELDWDSYDKIKQEMALQRLQWAVGRAKAKEMAKKQAALARAEKAALKEAEKIAKLAEKKKEREDKAKTRREMKRKAGRRSEKEGVSPGLKLMKRLIKIHKKKSVAGPVIIPENIGDLHIRAWEKLDIDLVKKEKMQSETSLADQIRAAKEKRMESVTREVLQPRPLVIHQCRLIGTGTEKSSWQRFVMQVHFLTT</sequence>
<gene>
    <name evidence="3" type="ORF">CUMW_181670</name>
</gene>
<feature type="domain" description="Nuclease associated modular" evidence="2">
    <location>
        <begin position="157"/>
        <end position="187"/>
    </location>
</feature>
<dbReference type="InterPro" id="IPR003611">
    <property type="entry name" value="NUMOD3"/>
</dbReference>
<evidence type="ECO:0000313" key="4">
    <source>
        <dbReference type="Proteomes" id="UP000236630"/>
    </source>
</evidence>
<proteinExistence type="predicted"/>
<evidence type="ECO:0000313" key="3">
    <source>
        <dbReference type="EMBL" id="GAY57727.1"/>
    </source>
</evidence>
<dbReference type="AlphaFoldDB" id="A0A2H5PZB3"/>
<dbReference type="Proteomes" id="UP000236630">
    <property type="component" value="Unassembled WGS sequence"/>
</dbReference>
<feature type="compositionally biased region" description="Basic residues" evidence="1">
    <location>
        <begin position="371"/>
        <end position="381"/>
    </location>
</feature>